<dbReference type="GO" id="GO:0003824">
    <property type="term" value="F:catalytic activity"/>
    <property type="evidence" value="ECO:0007669"/>
    <property type="project" value="InterPro"/>
</dbReference>
<proteinExistence type="predicted"/>
<dbReference type="PROSITE" id="PS51340">
    <property type="entry name" value="MOSC"/>
    <property type="match status" value="1"/>
</dbReference>
<dbReference type="SUPFAM" id="SSF50800">
    <property type="entry name" value="PK beta-barrel domain-like"/>
    <property type="match status" value="1"/>
</dbReference>
<name>A0A7Y9DSD6_9PSEU</name>
<dbReference type="RefSeq" id="WP_179792592.1">
    <property type="nucleotide sequence ID" value="NZ_BAABHP010000031.1"/>
</dbReference>
<dbReference type="InterPro" id="IPR005303">
    <property type="entry name" value="MOCOS_middle"/>
</dbReference>
<protein>
    <recommendedName>
        <fullName evidence="1">MOSC domain-containing protein</fullName>
    </recommendedName>
</protein>
<organism evidence="2 3">
    <name type="scientific">Actinomycetospora corticicola</name>
    <dbReference type="NCBI Taxonomy" id="663602"/>
    <lineage>
        <taxon>Bacteria</taxon>
        <taxon>Bacillati</taxon>
        <taxon>Actinomycetota</taxon>
        <taxon>Actinomycetes</taxon>
        <taxon>Pseudonocardiales</taxon>
        <taxon>Pseudonocardiaceae</taxon>
        <taxon>Actinomycetospora</taxon>
    </lineage>
</organism>
<evidence type="ECO:0000259" key="1">
    <source>
        <dbReference type="PROSITE" id="PS51340"/>
    </source>
</evidence>
<keyword evidence="3" id="KW-1185">Reference proteome</keyword>
<reference evidence="2 3" key="1">
    <citation type="submission" date="2020-07" db="EMBL/GenBank/DDBJ databases">
        <title>Sequencing the genomes of 1000 actinobacteria strains.</title>
        <authorList>
            <person name="Klenk H.-P."/>
        </authorList>
    </citation>
    <scope>NUCLEOTIDE SEQUENCE [LARGE SCALE GENOMIC DNA]</scope>
    <source>
        <strain evidence="2 3">DSM 45772</strain>
    </source>
</reference>
<sequence>MTIAAIYRYPVKSMQGEALSRATLDERGVVGDRAYALLDVQTGIVASAKVPKRWDQLLRFSAAFAGEPVAGEPAPPVVITFPDGSTRRSDDPDVNQALSSVLGRDVSLITTPPDGAGFEELWPEIDDLAPQHIIDATIARQEDTGEAISRFDVAAFAPPGRFYDLAALHVITHSTLARLGELAPDSRFDPRRYRPNVVLDDTEPGFVENDWVGREMSFGDDVRVSYTFQTMRCVMTTLAQEDLPEDRDTLRTVAKHNRVDIEKKEVAGRWACAGVYADVTAGGELAVGDAHS</sequence>
<dbReference type="Pfam" id="PF03476">
    <property type="entry name" value="MOSC_N"/>
    <property type="match status" value="1"/>
</dbReference>
<dbReference type="GO" id="GO:0030170">
    <property type="term" value="F:pyridoxal phosphate binding"/>
    <property type="evidence" value="ECO:0007669"/>
    <property type="project" value="InterPro"/>
</dbReference>
<dbReference type="GO" id="GO:0030151">
    <property type="term" value="F:molybdenum ion binding"/>
    <property type="evidence" value="ECO:0007669"/>
    <property type="project" value="InterPro"/>
</dbReference>
<gene>
    <name evidence="2" type="ORF">BJ983_000768</name>
</gene>
<evidence type="ECO:0000313" key="3">
    <source>
        <dbReference type="Proteomes" id="UP000535890"/>
    </source>
</evidence>
<evidence type="ECO:0000313" key="2">
    <source>
        <dbReference type="EMBL" id="NYD34666.1"/>
    </source>
</evidence>
<dbReference type="Pfam" id="PF03473">
    <property type="entry name" value="MOSC"/>
    <property type="match status" value="1"/>
</dbReference>
<dbReference type="Proteomes" id="UP000535890">
    <property type="component" value="Unassembled WGS sequence"/>
</dbReference>
<accession>A0A7Y9DSD6</accession>
<feature type="domain" description="MOSC" evidence="1">
    <location>
        <begin position="126"/>
        <end position="292"/>
    </location>
</feature>
<dbReference type="InterPro" id="IPR011037">
    <property type="entry name" value="Pyrv_Knase-like_insert_dom_sf"/>
</dbReference>
<dbReference type="SUPFAM" id="SSF141673">
    <property type="entry name" value="MOSC N-terminal domain-like"/>
    <property type="match status" value="1"/>
</dbReference>
<dbReference type="EMBL" id="JACCBN010000001">
    <property type="protein sequence ID" value="NYD34666.1"/>
    <property type="molecule type" value="Genomic_DNA"/>
</dbReference>
<dbReference type="AlphaFoldDB" id="A0A7Y9DSD6"/>
<dbReference type="InterPro" id="IPR005302">
    <property type="entry name" value="MoCF_Sase_C"/>
</dbReference>
<comment type="caution">
    <text evidence="2">The sequence shown here is derived from an EMBL/GenBank/DDBJ whole genome shotgun (WGS) entry which is preliminary data.</text>
</comment>